<keyword evidence="13 19" id="KW-1133">Transmembrane helix</keyword>
<dbReference type="InterPro" id="IPR035973">
    <property type="entry name" value="Cyt_c_oxidase_su3-like_sf"/>
</dbReference>
<dbReference type="EMBL" id="JALKII010000003">
    <property type="protein sequence ID" value="MCK0537378.1"/>
    <property type="molecule type" value="Genomic_DNA"/>
</dbReference>
<keyword evidence="23" id="KW-1185">Reference proteome</keyword>
<comment type="pathway">
    <text evidence="2">Energy metabolism; oxidative phosphorylation.</text>
</comment>
<keyword evidence="15" id="KW-0186">Copper</keyword>
<evidence type="ECO:0000313" key="22">
    <source>
        <dbReference type="EMBL" id="MCK0537378.1"/>
    </source>
</evidence>
<evidence type="ECO:0000259" key="20">
    <source>
        <dbReference type="PROSITE" id="PS50253"/>
    </source>
</evidence>
<dbReference type="NCBIfam" id="TIGR02891">
    <property type="entry name" value="CtaD_CoxA"/>
    <property type="match status" value="1"/>
</dbReference>
<keyword evidence="10" id="KW-0479">Metal-binding</keyword>
<evidence type="ECO:0000256" key="18">
    <source>
        <dbReference type="RuleBase" id="RU000370"/>
    </source>
</evidence>
<dbReference type="InterPro" id="IPR000298">
    <property type="entry name" value="Cyt_c_oxidase-like_su3"/>
</dbReference>
<dbReference type="PANTHER" id="PTHR10422">
    <property type="entry name" value="CYTOCHROME C OXIDASE SUBUNIT 1"/>
    <property type="match status" value="1"/>
</dbReference>
<feature type="transmembrane region" description="Helical" evidence="19">
    <location>
        <begin position="710"/>
        <end position="729"/>
    </location>
</feature>
<feature type="transmembrane region" description="Helical" evidence="19">
    <location>
        <begin position="442"/>
        <end position="467"/>
    </location>
</feature>
<evidence type="ECO:0000256" key="12">
    <source>
        <dbReference type="ARBA" id="ARBA00022982"/>
    </source>
</evidence>
<dbReference type="PROSITE" id="PS50253">
    <property type="entry name" value="COX3"/>
    <property type="match status" value="1"/>
</dbReference>
<dbReference type="InterPro" id="IPR013833">
    <property type="entry name" value="Cyt_c_oxidase_su3_a-hlx"/>
</dbReference>
<comment type="catalytic activity">
    <reaction evidence="17">
        <text>4 Fe(II)-[cytochrome c] + O2 + 8 H(+)(in) = 4 Fe(III)-[cytochrome c] + 2 H2O + 4 H(+)(out)</text>
        <dbReference type="Rhea" id="RHEA:11436"/>
        <dbReference type="Rhea" id="RHEA-COMP:10350"/>
        <dbReference type="Rhea" id="RHEA-COMP:14399"/>
        <dbReference type="ChEBI" id="CHEBI:15377"/>
        <dbReference type="ChEBI" id="CHEBI:15378"/>
        <dbReference type="ChEBI" id="CHEBI:15379"/>
        <dbReference type="ChEBI" id="CHEBI:29033"/>
        <dbReference type="ChEBI" id="CHEBI:29034"/>
        <dbReference type="EC" id="7.1.1.9"/>
    </reaction>
</comment>
<accession>A0ABT0E6M0</accession>
<dbReference type="PROSITE" id="PS00077">
    <property type="entry name" value="COX1_CUB"/>
    <property type="match status" value="1"/>
</dbReference>
<dbReference type="Proteomes" id="UP001165524">
    <property type="component" value="Unassembled WGS sequence"/>
</dbReference>
<evidence type="ECO:0000256" key="10">
    <source>
        <dbReference type="ARBA" id="ARBA00022723"/>
    </source>
</evidence>
<feature type="transmembrane region" description="Helical" evidence="19">
    <location>
        <begin position="220"/>
        <end position="243"/>
    </location>
</feature>
<dbReference type="Pfam" id="PF00115">
    <property type="entry name" value="COX1"/>
    <property type="match status" value="1"/>
</dbReference>
<keyword evidence="6" id="KW-1003">Cell membrane</keyword>
<feature type="transmembrane region" description="Helical" evidence="19">
    <location>
        <begin position="372"/>
        <end position="398"/>
    </location>
</feature>
<evidence type="ECO:0000256" key="4">
    <source>
        <dbReference type="ARBA" id="ARBA00012949"/>
    </source>
</evidence>
<evidence type="ECO:0000256" key="3">
    <source>
        <dbReference type="ARBA" id="ARBA00009578"/>
    </source>
</evidence>
<evidence type="ECO:0000256" key="14">
    <source>
        <dbReference type="ARBA" id="ARBA00023004"/>
    </source>
</evidence>
<evidence type="ECO:0000256" key="19">
    <source>
        <dbReference type="SAM" id="Phobius"/>
    </source>
</evidence>
<feature type="transmembrane region" description="Helical" evidence="19">
    <location>
        <begin position="600"/>
        <end position="617"/>
    </location>
</feature>
<dbReference type="InterPro" id="IPR023616">
    <property type="entry name" value="Cyt_c_oxase-like_su1_dom"/>
</dbReference>
<sequence>MTDHEAPLSQEREHGGKPLLDAAEQHNKLVRVWGNPGGLRVLTVVNHTAIGRYFMITGAVFFIIGGLMAMLMRTQLALPGQDWIPPHIYNQLFTMHGTVMMFLFAVPILEGVALYVIPKMIGARDLAFPRLSALGYYCYLFGGIILMTSVVLGIAPDTGWFMYTPLSDAVYTPGLSADFWLIGITFIEISAVAAGIELVVSIMRTRTEGMTLQTMPLFAWYILAMSLMIVFGFPPLILASILLELERAAGLPFYDVLRGGDPILWQHLFWLFGHPEVYIIFLPAAGIISTILPVFARRPMVGYRWVVVSVISTAFISFGLWVHHMFTVGIPQLAQAFFSVASMMVAVPTGIQIFAWLATLWTGRPVFEVPMLWTIGFLVIFVIGGLTGVMLALVPFNWQVHDTHFVVAHMHYVLVGGMFFPLVAGLYYWWPHLTGRMPSKVLAHWGFWLTFVGFNLTFLVMHLTGLLGMPRRVYTYDAGMGWNWPNLVSSIGGFVMAAGIAVVILDLVLHGLAGRRARINPWQADTLEWATATPPAPYNFVSLPKVSGRHPLWEQPDLPETIAEGRHGLTSINHGRRETWGTDPVSGRIREIIHLPGNSWWPFFSALALAFMCIGLLAKVYVIALAAALVALGLLLRWAWENGTHPAAAPDGRTAAGEPPLHSRTFDGPGLWGMGVTLLANGSLYMSLLFGWFYLWTVAPQWQLPEHSHLHWPLLLAASLLMPLGWLWLRRLIARLRAGDDARLQQGLWWLALLGCGQCLLLIAGWWRSALVPGDTAHDAVITVFLMYTLLHCALATVMALMQAWRARRGYVSRLAPYEPLLVEYWWGYSAVTTMVSFAALVLWPLGWGGA</sequence>
<dbReference type="CDD" id="cd01662">
    <property type="entry name" value="Ubiquinol_Oxidase_I"/>
    <property type="match status" value="1"/>
</dbReference>
<feature type="transmembrane region" description="Helical" evidence="19">
    <location>
        <begin position="336"/>
        <end position="360"/>
    </location>
</feature>
<dbReference type="SUPFAM" id="SSF81442">
    <property type="entry name" value="Cytochrome c oxidase subunit I-like"/>
    <property type="match status" value="1"/>
</dbReference>
<protein>
    <recommendedName>
        <fullName evidence="4">cytochrome-c oxidase</fullName>
        <ecNumber evidence="4">7.1.1.9</ecNumber>
    </recommendedName>
</protein>
<dbReference type="InterPro" id="IPR023615">
    <property type="entry name" value="Cyt_c_Oxase_su1_BS"/>
</dbReference>
<comment type="caution">
    <text evidence="22">The sequence shown here is derived from an EMBL/GenBank/DDBJ whole genome shotgun (WGS) entry which is preliminary data.</text>
</comment>
<dbReference type="EC" id="7.1.1.9" evidence="4"/>
<dbReference type="SUPFAM" id="SSF81452">
    <property type="entry name" value="Cytochrome c oxidase subunit III-like"/>
    <property type="match status" value="1"/>
</dbReference>
<keyword evidence="8 18" id="KW-0679">Respiratory chain</keyword>
<feature type="transmembrane region" description="Helical" evidence="19">
    <location>
        <begin position="179"/>
        <end position="200"/>
    </location>
</feature>
<feature type="transmembrane region" description="Helical" evidence="19">
    <location>
        <begin position="136"/>
        <end position="155"/>
    </location>
</feature>
<feature type="transmembrane region" description="Helical" evidence="19">
    <location>
        <begin position="671"/>
        <end position="695"/>
    </location>
</feature>
<keyword evidence="11" id="KW-1278">Translocase</keyword>
<evidence type="ECO:0000256" key="6">
    <source>
        <dbReference type="ARBA" id="ARBA00022475"/>
    </source>
</evidence>
<keyword evidence="12 18" id="KW-0249">Electron transport</keyword>
<evidence type="ECO:0000256" key="9">
    <source>
        <dbReference type="ARBA" id="ARBA00022692"/>
    </source>
</evidence>
<feature type="transmembrane region" description="Helical" evidence="19">
    <location>
        <begin position="92"/>
        <end position="116"/>
    </location>
</feature>
<keyword evidence="9 18" id="KW-0812">Transmembrane</keyword>
<feature type="transmembrane region" description="Helical" evidence="19">
    <location>
        <begin position="487"/>
        <end position="509"/>
    </location>
</feature>
<feature type="transmembrane region" description="Helical" evidence="19">
    <location>
        <begin position="277"/>
        <end position="296"/>
    </location>
</feature>
<evidence type="ECO:0000259" key="21">
    <source>
        <dbReference type="PROSITE" id="PS50855"/>
    </source>
</evidence>
<evidence type="ECO:0000256" key="5">
    <source>
        <dbReference type="ARBA" id="ARBA00022448"/>
    </source>
</evidence>
<dbReference type="Gene3D" id="1.10.287.70">
    <property type="match status" value="1"/>
</dbReference>
<evidence type="ECO:0000256" key="1">
    <source>
        <dbReference type="ARBA" id="ARBA00004651"/>
    </source>
</evidence>
<feature type="transmembrane region" description="Helical" evidence="19">
    <location>
        <begin position="826"/>
        <end position="846"/>
    </location>
</feature>
<dbReference type="RefSeq" id="WP_246950716.1">
    <property type="nucleotide sequence ID" value="NZ_JALKII010000003.1"/>
</dbReference>
<keyword evidence="14" id="KW-0408">Iron</keyword>
<comment type="similarity">
    <text evidence="3 18">Belongs to the heme-copper respiratory oxidase family.</text>
</comment>
<dbReference type="PROSITE" id="PS50855">
    <property type="entry name" value="COX1"/>
    <property type="match status" value="1"/>
</dbReference>
<dbReference type="Gene3D" id="1.20.120.80">
    <property type="entry name" value="Cytochrome c oxidase, subunit III, four-helix bundle"/>
    <property type="match status" value="1"/>
</dbReference>
<dbReference type="PRINTS" id="PR01165">
    <property type="entry name" value="CYCOXIDASEI"/>
</dbReference>
<keyword evidence="7 18" id="KW-0349">Heme</keyword>
<evidence type="ECO:0000256" key="7">
    <source>
        <dbReference type="ARBA" id="ARBA00022617"/>
    </source>
</evidence>
<dbReference type="Gene3D" id="1.20.210.10">
    <property type="entry name" value="Cytochrome c oxidase-like, subunit I domain"/>
    <property type="match status" value="1"/>
</dbReference>
<feature type="transmembrane region" description="Helical" evidence="19">
    <location>
        <begin position="303"/>
        <end position="324"/>
    </location>
</feature>
<feature type="transmembrane region" description="Helical" evidence="19">
    <location>
        <begin position="749"/>
        <end position="768"/>
    </location>
</feature>
<proteinExistence type="inferred from homology"/>
<feature type="transmembrane region" description="Helical" evidence="19">
    <location>
        <begin position="780"/>
        <end position="805"/>
    </location>
</feature>
<comment type="subcellular location">
    <subcellularLocation>
        <location evidence="1">Cell membrane</location>
        <topology evidence="1">Multi-pass membrane protein</topology>
    </subcellularLocation>
</comment>
<feature type="transmembrane region" description="Helical" evidence="19">
    <location>
        <begin position="623"/>
        <end position="640"/>
    </location>
</feature>
<evidence type="ECO:0000256" key="16">
    <source>
        <dbReference type="ARBA" id="ARBA00023136"/>
    </source>
</evidence>
<feature type="domain" description="Cytochrome oxidase subunit I profile" evidence="21">
    <location>
        <begin position="27"/>
        <end position="547"/>
    </location>
</feature>
<dbReference type="PANTHER" id="PTHR10422:SF35">
    <property type="entry name" value="CYTOCHROME BO(3) UBIQUINOL OXIDASE SUBUNIT 1"/>
    <property type="match status" value="1"/>
</dbReference>
<dbReference type="InterPro" id="IPR036927">
    <property type="entry name" value="Cyt_c_oxase-like_su1_sf"/>
</dbReference>
<evidence type="ECO:0000256" key="8">
    <source>
        <dbReference type="ARBA" id="ARBA00022660"/>
    </source>
</evidence>
<dbReference type="InterPro" id="IPR014241">
    <property type="entry name" value="Cyt_c_oxidase_su1_bac"/>
</dbReference>
<keyword evidence="16 19" id="KW-0472">Membrane</keyword>
<reference evidence="22" key="1">
    <citation type="submission" date="2022-04" db="EMBL/GenBank/DDBJ databases">
        <title>Alcanivorax sp. CY1518 draft genome sequence.</title>
        <authorList>
            <person name="Zhao G."/>
            <person name="An M."/>
        </authorList>
    </citation>
    <scope>NUCLEOTIDE SEQUENCE</scope>
    <source>
        <strain evidence="22">CY1518</strain>
    </source>
</reference>
<evidence type="ECO:0000313" key="23">
    <source>
        <dbReference type="Proteomes" id="UP001165524"/>
    </source>
</evidence>
<evidence type="ECO:0000256" key="15">
    <source>
        <dbReference type="ARBA" id="ARBA00023008"/>
    </source>
</evidence>
<dbReference type="InterPro" id="IPR000883">
    <property type="entry name" value="Cyt_C_Oxase_1"/>
</dbReference>
<gene>
    <name evidence="22" type="primary">ctaD</name>
    <name evidence="22" type="ORF">MU846_06595</name>
</gene>
<keyword evidence="5 18" id="KW-0813">Transport</keyword>
<evidence type="ECO:0000256" key="17">
    <source>
        <dbReference type="ARBA" id="ARBA00047816"/>
    </source>
</evidence>
<evidence type="ECO:0000256" key="13">
    <source>
        <dbReference type="ARBA" id="ARBA00022989"/>
    </source>
</evidence>
<name>A0ABT0E6M0_9GAMM</name>
<evidence type="ECO:0000256" key="2">
    <source>
        <dbReference type="ARBA" id="ARBA00004673"/>
    </source>
</evidence>
<feature type="transmembrane region" description="Helical" evidence="19">
    <location>
        <begin position="53"/>
        <end position="72"/>
    </location>
</feature>
<evidence type="ECO:0000256" key="11">
    <source>
        <dbReference type="ARBA" id="ARBA00022967"/>
    </source>
</evidence>
<feature type="domain" description="Heme-copper oxidase subunit III family profile" evidence="20">
    <location>
        <begin position="589"/>
        <end position="846"/>
    </location>
</feature>
<organism evidence="22 23">
    <name type="scientific">Alcanivorax quisquiliarum</name>
    <dbReference type="NCBI Taxonomy" id="2933565"/>
    <lineage>
        <taxon>Bacteria</taxon>
        <taxon>Pseudomonadati</taxon>
        <taxon>Pseudomonadota</taxon>
        <taxon>Gammaproteobacteria</taxon>
        <taxon>Oceanospirillales</taxon>
        <taxon>Alcanivoracaceae</taxon>
        <taxon>Alcanivorax</taxon>
    </lineage>
</organism>
<feature type="transmembrane region" description="Helical" evidence="19">
    <location>
        <begin position="410"/>
        <end position="430"/>
    </location>
</feature>